<dbReference type="Proteomes" id="UP000317935">
    <property type="component" value="Chromosome"/>
</dbReference>
<name>A0A6J4D1W0_9HELI</name>
<reference evidence="1 2" key="1">
    <citation type="submission" date="2019-06" db="EMBL/GenBank/DDBJ databases">
        <title>Complete genome sequence of Helicobacter suis SNTW101c.</title>
        <authorList>
            <person name="Rimbara E."/>
            <person name="Suzuki M."/>
            <person name="Matsui H."/>
            <person name="Nakamura M."/>
            <person name="Mori S."/>
            <person name="Shibayama K."/>
        </authorList>
    </citation>
    <scope>NUCLEOTIDE SEQUENCE [LARGE SCALE GENOMIC DNA]</scope>
    <source>
        <strain evidence="1 2">SNTW101c</strain>
    </source>
</reference>
<gene>
    <name evidence="1" type="ORF">SNTW_14250</name>
</gene>
<dbReference type="EMBL" id="AP019774">
    <property type="protein sequence ID" value="BCD70780.1"/>
    <property type="molecule type" value="Genomic_DNA"/>
</dbReference>
<dbReference type="RefSeq" id="WP_081255366.1">
    <property type="nucleotide sequence ID" value="NZ_AP019774.1"/>
</dbReference>
<dbReference type="OrthoDB" id="5330003at2"/>
<evidence type="ECO:0000313" key="1">
    <source>
        <dbReference type="EMBL" id="BCD70780.1"/>
    </source>
</evidence>
<sequence>MSALLIGCTTKIDSINPCQPLKSGNVHPVYGRACNYFTLLYGKSGLASLRQKAMAQVQTQANSYVKTLGKSKWELINTTVSKEAWPYLPWVLSLFLGTKCVKIKGYVRPKEN</sequence>
<proteinExistence type="predicted"/>
<accession>A0A6J4D1W0</accession>
<protein>
    <submittedName>
        <fullName evidence="1">Uncharacterized protein</fullName>
    </submittedName>
</protein>
<organism evidence="1 2">
    <name type="scientific">Helicobacter suis</name>
    <dbReference type="NCBI Taxonomy" id="104628"/>
    <lineage>
        <taxon>Bacteria</taxon>
        <taxon>Pseudomonadati</taxon>
        <taxon>Campylobacterota</taxon>
        <taxon>Epsilonproteobacteria</taxon>
        <taxon>Campylobacterales</taxon>
        <taxon>Helicobacteraceae</taxon>
        <taxon>Helicobacter</taxon>
    </lineage>
</organism>
<evidence type="ECO:0000313" key="2">
    <source>
        <dbReference type="Proteomes" id="UP000317935"/>
    </source>
</evidence>
<dbReference type="AlphaFoldDB" id="A0A6J4D1W0"/>